<evidence type="ECO:0000313" key="2">
    <source>
        <dbReference type="EMBL" id="KAK3797271.1"/>
    </source>
</evidence>
<dbReference type="Proteomes" id="UP001283361">
    <property type="component" value="Unassembled WGS sequence"/>
</dbReference>
<feature type="signal peptide" evidence="1">
    <location>
        <begin position="1"/>
        <end position="16"/>
    </location>
</feature>
<reference evidence="2" key="1">
    <citation type="journal article" date="2023" name="G3 (Bethesda)">
        <title>A reference genome for the long-term kleptoplast-retaining sea slug Elysia crispata morphotype clarki.</title>
        <authorList>
            <person name="Eastman K.E."/>
            <person name="Pendleton A.L."/>
            <person name="Shaikh M.A."/>
            <person name="Suttiyut T."/>
            <person name="Ogas R."/>
            <person name="Tomko P."/>
            <person name="Gavelis G."/>
            <person name="Widhalm J.R."/>
            <person name="Wisecaver J.H."/>
        </authorList>
    </citation>
    <scope>NUCLEOTIDE SEQUENCE</scope>
    <source>
        <strain evidence="2">ECLA1</strain>
    </source>
</reference>
<evidence type="ECO:0000313" key="3">
    <source>
        <dbReference type="Proteomes" id="UP001283361"/>
    </source>
</evidence>
<evidence type="ECO:0000256" key="1">
    <source>
        <dbReference type="SAM" id="SignalP"/>
    </source>
</evidence>
<organism evidence="2 3">
    <name type="scientific">Elysia crispata</name>
    <name type="common">lettuce slug</name>
    <dbReference type="NCBI Taxonomy" id="231223"/>
    <lineage>
        <taxon>Eukaryota</taxon>
        <taxon>Metazoa</taxon>
        <taxon>Spiralia</taxon>
        <taxon>Lophotrochozoa</taxon>
        <taxon>Mollusca</taxon>
        <taxon>Gastropoda</taxon>
        <taxon>Heterobranchia</taxon>
        <taxon>Euthyneura</taxon>
        <taxon>Panpulmonata</taxon>
        <taxon>Sacoglossa</taxon>
        <taxon>Placobranchoidea</taxon>
        <taxon>Plakobranchidae</taxon>
        <taxon>Elysia</taxon>
    </lineage>
</organism>
<gene>
    <name evidence="2" type="ORF">RRG08_019123</name>
</gene>
<protein>
    <recommendedName>
        <fullName evidence="4">Secreted protein</fullName>
    </recommendedName>
</protein>
<accession>A0AAE1B1P6</accession>
<dbReference type="EMBL" id="JAWDGP010000784">
    <property type="protein sequence ID" value="KAK3797271.1"/>
    <property type="molecule type" value="Genomic_DNA"/>
</dbReference>
<comment type="caution">
    <text evidence="2">The sequence shown here is derived from an EMBL/GenBank/DDBJ whole genome shotgun (WGS) entry which is preliminary data.</text>
</comment>
<evidence type="ECO:0008006" key="4">
    <source>
        <dbReference type="Google" id="ProtNLM"/>
    </source>
</evidence>
<keyword evidence="3" id="KW-1185">Reference proteome</keyword>
<name>A0AAE1B1P6_9GAST</name>
<proteinExistence type="predicted"/>
<feature type="chain" id="PRO_5042092305" description="Secreted protein" evidence="1">
    <location>
        <begin position="17"/>
        <end position="188"/>
    </location>
</feature>
<keyword evidence="1" id="KW-0732">Signal</keyword>
<sequence length="188" mass="20882">MPHGLGAILFIWGMLGDPSTDFTAHYSGFNHTPLPLIFSTPLRLPIPLFAPPLIMTRPSVNAWRALHFTIGTARCQTGDIACLGYLTGRCQTGDITCLGYLTGRASLDCSRSTQGPQNKVSLVKNKRIVSGERCALGVFLKCPRGCLDLPRFPRLVRLITPRDCWHWTTSQRESTVFQVQDLNELKVI</sequence>
<dbReference type="AlphaFoldDB" id="A0AAE1B1P6"/>